<sequence length="363" mass="40293">MPRGNLSFIKKEKEKLKTQKPPPHTHRRFSSPPVRNTSAPNPSLLYFPASIPIQTPTVSVWIAGVNKLSFGFRFPSCFGDPTFAIRPNGLFSNLGVSIRHSDDQPVRNTSPPHPAISTTPPVSVSVQTLVISVPIATLSLIPSLSPSLPPFISIYNLFVTPTSNYLPSSMSLKMKNNSRSSPRGELKQFSIRNSLFLFFRPPQPHHLLSTVLFLPSSALYIRHPFSILTFGVGTVSHEMMPLRCSSSSLLSPTRRLWSEAVAAPTTGPVAAHFPMNTQRLDLPCGSSFTRKETPSTRPLGRSISLDNNNSKPIERKTKASLSRVKRKRAGETEDDHNRGYWFEHFTTQNPSPALIIVFFDLLT</sequence>
<feature type="region of interest" description="Disordered" evidence="1">
    <location>
        <begin position="286"/>
        <end position="332"/>
    </location>
</feature>
<feature type="region of interest" description="Disordered" evidence="1">
    <location>
        <begin position="1"/>
        <end position="37"/>
    </location>
</feature>
<gene>
    <name evidence="2" type="ORF">MERR_LOCUS1295</name>
</gene>
<protein>
    <submittedName>
        <fullName evidence="2">Uncharacterized protein</fullName>
    </submittedName>
</protein>
<reference evidence="2" key="1">
    <citation type="submission" date="2020-01" db="EMBL/GenBank/DDBJ databases">
        <authorList>
            <person name="Mishra B."/>
        </authorList>
    </citation>
    <scope>NUCLEOTIDE SEQUENCE [LARGE SCALE GENOMIC DNA]</scope>
</reference>
<comment type="caution">
    <text evidence="2">The sequence shown here is derived from an EMBL/GenBank/DDBJ whole genome shotgun (WGS) entry which is preliminary data.</text>
</comment>
<dbReference type="AlphaFoldDB" id="A0A6D2HDR6"/>
<evidence type="ECO:0000313" key="3">
    <source>
        <dbReference type="Proteomes" id="UP000467841"/>
    </source>
</evidence>
<evidence type="ECO:0000313" key="2">
    <source>
        <dbReference type="EMBL" id="CAA7014061.1"/>
    </source>
</evidence>
<evidence type="ECO:0000256" key="1">
    <source>
        <dbReference type="SAM" id="MobiDB-lite"/>
    </source>
</evidence>
<dbReference type="EMBL" id="CACVBM020000088">
    <property type="protein sequence ID" value="CAA7014061.1"/>
    <property type="molecule type" value="Genomic_DNA"/>
</dbReference>
<dbReference type="Proteomes" id="UP000467841">
    <property type="component" value="Unassembled WGS sequence"/>
</dbReference>
<keyword evidence="3" id="KW-1185">Reference proteome</keyword>
<accession>A0A6D2HDR6</accession>
<organism evidence="2 3">
    <name type="scientific">Microthlaspi erraticum</name>
    <dbReference type="NCBI Taxonomy" id="1685480"/>
    <lineage>
        <taxon>Eukaryota</taxon>
        <taxon>Viridiplantae</taxon>
        <taxon>Streptophyta</taxon>
        <taxon>Embryophyta</taxon>
        <taxon>Tracheophyta</taxon>
        <taxon>Spermatophyta</taxon>
        <taxon>Magnoliopsida</taxon>
        <taxon>eudicotyledons</taxon>
        <taxon>Gunneridae</taxon>
        <taxon>Pentapetalae</taxon>
        <taxon>rosids</taxon>
        <taxon>malvids</taxon>
        <taxon>Brassicales</taxon>
        <taxon>Brassicaceae</taxon>
        <taxon>Coluteocarpeae</taxon>
        <taxon>Microthlaspi</taxon>
    </lineage>
</organism>
<proteinExistence type="predicted"/>
<name>A0A6D2HDR6_9BRAS</name>